<dbReference type="AlphaFoldDB" id="A0A231GSZ6"/>
<accession>A0A231GSZ6</accession>
<reference evidence="1 2" key="1">
    <citation type="submission" date="2017-07" db="EMBL/GenBank/DDBJ databases">
        <title>First draft Genome Sequence of Nocardia cerradoensis isolated from human infection.</title>
        <authorList>
            <person name="Carrasco G."/>
        </authorList>
    </citation>
    <scope>NUCLEOTIDE SEQUENCE [LARGE SCALE GENOMIC DNA]</scope>
    <source>
        <strain evidence="1 2">CNM20130759</strain>
    </source>
</reference>
<dbReference type="Gene3D" id="3.30.428.10">
    <property type="entry name" value="HIT-like"/>
    <property type="match status" value="1"/>
</dbReference>
<dbReference type="InterPro" id="IPR036265">
    <property type="entry name" value="HIT-like_sf"/>
</dbReference>
<sequence>MFAARAAGIVARMSGCVICDKHNGAGPLVSPVIYRDDLVVITHRGAQGEWARPGYLFVEPRRHVATLDLLDDAETIAFAHAVRASIGALRRVLEPTHVFTFVAGLSAAGVHFHQHVFTRPADTASDVPWHNADTPDAPRIPASGLHALCTELAAALPG</sequence>
<name>A0A231GSZ6_9NOCA</name>
<dbReference type="SUPFAM" id="SSF54197">
    <property type="entry name" value="HIT-like"/>
    <property type="match status" value="1"/>
</dbReference>
<dbReference type="EMBL" id="NGAF01000074">
    <property type="protein sequence ID" value="OXR39747.1"/>
    <property type="molecule type" value="Genomic_DNA"/>
</dbReference>
<comment type="caution">
    <text evidence="1">The sequence shown here is derived from an EMBL/GenBank/DDBJ whole genome shotgun (WGS) entry which is preliminary data.</text>
</comment>
<evidence type="ECO:0000313" key="2">
    <source>
        <dbReference type="Proteomes" id="UP000215506"/>
    </source>
</evidence>
<dbReference type="Proteomes" id="UP000215506">
    <property type="component" value="Unassembled WGS sequence"/>
</dbReference>
<keyword evidence="2" id="KW-1185">Reference proteome</keyword>
<protein>
    <recommendedName>
        <fullName evidence="3">HIT domain-containing protein</fullName>
    </recommendedName>
</protein>
<evidence type="ECO:0000313" key="1">
    <source>
        <dbReference type="EMBL" id="OXR39747.1"/>
    </source>
</evidence>
<organism evidence="1 2">
    <name type="scientific">Nocardia cerradoensis</name>
    <dbReference type="NCBI Taxonomy" id="85688"/>
    <lineage>
        <taxon>Bacteria</taxon>
        <taxon>Bacillati</taxon>
        <taxon>Actinomycetota</taxon>
        <taxon>Actinomycetes</taxon>
        <taxon>Mycobacteriales</taxon>
        <taxon>Nocardiaceae</taxon>
        <taxon>Nocardia</taxon>
    </lineage>
</organism>
<gene>
    <name evidence="1" type="ORF">B7C42_08186</name>
</gene>
<evidence type="ECO:0008006" key="3">
    <source>
        <dbReference type="Google" id="ProtNLM"/>
    </source>
</evidence>
<proteinExistence type="predicted"/>